<proteinExistence type="inferred from homology"/>
<keyword evidence="2" id="KW-0067">ATP-binding</keyword>
<dbReference type="InterPro" id="IPR027417">
    <property type="entry name" value="P-loop_NTPase"/>
</dbReference>
<dbReference type="InterPro" id="IPR036961">
    <property type="entry name" value="Kinesin_motor_dom_sf"/>
</dbReference>
<dbReference type="AlphaFoldDB" id="A0A699ZV25"/>
<evidence type="ECO:0000256" key="1">
    <source>
        <dbReference type="ARBA" id="ARBA00022741"/>
    </source>
</evidence>
<dbReference type="PRINTS" id="PR00380">
    <property type="entry name" value="KINESINHEAVY"/>
</dbReference>
<keyword evidence="1" id="KW-0547">Nucleotide-binding</keyword>
<dbReference type="GO" id="GO:0003777">
    <property type="term" value="F:microtubule motor activity"/>
    <property type="evidence" value="ECO:0007669"/>
    <property type="project" value="InterPro"/>
</dbReference>
<comment type="similarity">
    <text evidence="5">Belongs to the TRAFAC class myosin-kinesin ATPase superfamily. Kinesin family.</text>
</comment>
<dbReference type="InterPro" id="IPR001752">
    <property type="entry name" value="Kinesin_motor_dom"/>
</dbReference>
<sequence length="74" mass="8004">MARLGKLVLVDLAGSERASKTGAAGSTLAEGALINKSLTAARHVPYRDSKLTRMLQDSLRQQLLLSMLFHTVQP</sequence>
<dbReference type="InterPro" id="IPR027640">
    <property type="entry name" value="Kinesin-like_fam"/>
</dbReference>
<dbReference type="PROSITE" id="PS50067">
    <property type="entry name" value="KINESIN_MOTOR_2"/>
    <property type="match status" value="1"/>
</dbReference>
<evidence type="ECO:0000256" key="5">
    <source>
        <dbReference type="PROSITE-ProRule" id="PRU00283"/>
    </source>
</evidence>
<feature type="domain" description="Kinesin motor" evidence="6">
    <location>
        <begin position="1"/>
        <end position="74"/>
    </location>
</feature>
<evidence type="ECO:0000259" key="6">
    <source>
        <dbReference type="PROSITE" id="PS50067"/>
    </source>
</evidence>
<gene>
    <name evidence="7" type="ORF">HaLaN_19566</name>
</gene>
<dbReference type="GO" id="GO:0008017">
    <property type="term" value="F:microtubule binding"/>
    <property type="evidence" value="ECO:0007669"/>
    <property type="project" value="InterPro"/>
</dbReference>
<dbReference type="InterPro" id="IPR019821">
    <property type="entry name" value="Kinesin_motor_CS"/>
</dbReference>
<comment type="caution">
    <text evidence="5">Lacks conserved residue(s) required for the propagation of feature annotation.</text>
</comment>
<evidence type="ECO:0000256" key="4">
    <source>
        <dbReference type="ARBA" id="ARBA00023175"/>
    </source>
</evidence>
<evidence type="ECO:0000256" key="2">
    <source>
        <dbReference type="ARBA" id="ARBA00022840"/>
    </source>
</evidence>
<reference evidence="7 8" key="1">
    <citation type="submission" date="2020-02" db="EMBL/GenBank/DDBJ databases">
        <title>Draft genome sequence of Haematococcus lacustris strain NIES-144.</title>
        <authorList>
            <person name="Morimoto D."/>
            <person name="Nakagawa S."/>
            <person name="Yoshida T."/>
            <person name="Sawayama S."/>
        </authorList>
    </citation>
    <scope>NUCLEOTIDE SEQUENCE [LARGE SCALE GENOMIC DNA]</scope>
    <source>
        <strain evidence="7 8">NIES-144</strain>
    </source>
</reference>
<evidence type="ECO:0000313" key="8">
    <source>
        <dbReference type="Proteomes" id="UP000485058"/>
    </source>
</evidence>
<dbReference type="PROSITE" id="PS00411">
    <property type="entry name" value="KINESIN_MOTOR_1"/>
    <property type="match status" value="1"/>
</dbReference>
<name>A0A699ZV25_HAELA</name>
<evidence type="ECO:0000256" key="3">
    <source>
        <dbReference type="ARBA" id="ARBA00023054"/>
    </source>
</evidence>
<dbReference type="PANTHER" id="PTHR47968">
    <property type="entry name" value="CENTROMERE PROTEIN E"/>
    <property type="match status" value="1"/>
</dbReference>
<keyword evidence="3" id="KW-0175">Coiled coil</keyword>
<protein>
    <submittedName>
        <fullName evidence="7">Kinesin-like protein</fullName>
    </submittedName>
</protein>
<dbReference type="Pfam" id="PF00225">
    <property type="entry name" value="Kinesin"/>
    <property type="match status" value="1"/>
</dbReference>
<dbReference type="PANTHER" id="PTHR47968:SF75">
    <property type="entry name" value="CENTROMERE-ASSOCIATED PROTEIN E"/>
    <property type="match status" value="1"/>
</dbReference>
<dbReference type="Gene3D" id="3.40.850.10">
    <property type="entry name" value="Kinesin motor domain"/>
    <property type="match status" value="1"/>
</dbReference>
<keyword evidence="4" id="KW-0505">Motor protein</keyword>
<dbReference type="SUPFAM" id="SSF52540">
    <property type="entry name" value="P-loop containing nucleoside triphosphate hydrolases"/>
    <property type="match status" value="1"/>
</dbReference>
<dbReference type="GO" id="GO:0005524">
    <property type="term" value="F:ATP binding"/>
    <property type="evidence" value="ECO:0007669"/>
    <property type="project" value="UniProtKB-KW"/>
</dbReference>
<dbReference type="GO" id="GO:0007018">
    <property type="term" value="P:microtubule-based movement"/>
    <property type="evidence" value="ECO:0007669"/>
    <property type="project" value="InterPro"/>
</dbReference>
<keyword evidence="8" id="KW-1185">Reference proteome</keyword>
<accession>A0A699ZV25</accession>
<evidence type="ECO:0000313" key="7">
    <source>
        <dbReference type="EMBL" id="GFH22148.1"/>
    </source>
</evidence>
<dbReference type="EMBL" id="BLLF01001978">
    <property type="protein sequence ID" value="GFH22148.1"/>
    <property type="molecule type" value="Genomic_DNA"/>
</dbReference>
<dbReference type="Proteomes" id="UP000485058">
    <property type="component" value="Unassembled WGS sequence"/>
</dbReference>
<comment type="caution">
    <text evidence="7">The sequence shown here is derived from an EMBL/GenBank/DDBJ whole genome shotgun (WGS) entry which is preliminary data.</text>
</comment>
<organism evidence="7 8">
    <name type="scientific">Haematococcus lacustris</name>
    <name type="common">Green alga</name>
    <name type="synonym">Haematococcus pluvialis</name>
    <dbReference type="NCBI Taxonomy" id="44745"/>
    <lineage>
        <taxon>Eukaryota</taxon>
        <taxon>Viridiplantae</taxon>
        <taxon>Chlorophyta</taxon>
        <taxon>core chlorophytes</taxon>
        <taxon>Chlorophyceae</taxon>
        <taxon>CS clade</taxon>
        <taxon>Chlamydomonadales</taxon>
        <taxon>Haematococcaceae</taxon>
        <taxon>Haematococcus</taxon>
    </lineage>
</organism>